<evidence type="ECO:0000256" key="1">
    <source>
        <dbReference type="ARBA" id="ARBA00005842"/>
    </source>
</evidence>
<dbReference type="GO" id="GO:0005524">
    <property type="term" value="F:ATP binding"/>
    <property type="evidence" value="ECO:0007669"/>
    <property type="project" value="UniProtKB-KW"/>
</dbReference>
<evidence type="ECO:0000256" key="7">
    <source>
        <dbReference type="RuleBase" id="RU003785"/>
    </source>
</evidence>
<keyword evidence="4" id="KW-0862">Zinc</keyword>
<dbReference type="GO" id="GO:0008270">
    <property type="term" value="F:zinc ion binding"/>
    <property type="evidence" value="ECO:0007669"/>
    <property type="project" value="UniProtKB-KW"/>
</dbReference>
<dbReference type="GO" id="GO:0052381">
    <property type="term" value="F:tRNA dimethylallyltransferase activity"/>
    <property type="evidence" value="ECO:0007669"/>
    <property type="project" value="UniProtKB-EC"/>
</dbReference>
<dbReference type="InterPro" id="IPR003604">
    <property type="entry name" value="Matrin/U1-like-C_Znf_C2H2"/>
</dbReference>
<feature type="region of interest" description="Disordered" evidence="8">
    <location>
        <begin position="137"/>
        <end position="159"/>
    </location>
</feature>
<dbReference type="Pfam" id="PF01715">
    <property type="entry name" value="IPPT"/>
    <property type="match status" value="1"/>
</dbReference>
<dbReference type="InterPro" id="IPR039657">
    <property type="entry name" value="Dimethylallyltransferase"/>
</dbReference>
<dbReference type="GO" id="GO:0003676">
    <property type="term" value="F:nucleic acid binding"/>
    <property type="evidence" value="ECO:0007669"/>
    <property type="project" value="InterPro"/>
</dbReference>
<protein>
    <recommendedName>
        <fullName evidence="6">tRNA dimethylallyltransferase</fullName>
        <ecNumber evidence="6">2.5.1.75</ecNumber>
    </recommendedName>
</protein>
<keyword evidence="5 7" id="KW-0067">ATP-binding</keyword>
<evidence type="ECO:0000256" key="5">
    <source>
        <dbReference type="ARBA" id="ARBA00022840"/>
    </source>
</evidence>
<dbReference type="EMBL" id="CDHN01000005">
    <property type="protein sequence ID" value="CEJ93020.1"/>
    <property type="molecule type" value="Genomic_DNA"/>
</dbReference>
<dbReference type="NCBIfam" id="TIGR00174">
    <property type="entry name" value="miaA"/>
    <property type="match status" value="1"/>
</dbReference>
<dbReference type="PANTHER" id="PTHR11088">
    <property type="entry name" value="TRNA DIMETHYLALLYLTRANSFERASE"/>
    <property type="match status" value="1"/>
</dbReference>
<keyword evidence="2 7" id="KW-0808">Transferase</keyword>
<dbReference type="HOGENOM" id="CLU_032616_2_3_1"/>
<keyword evidence="11" id="KW-1185">Reference proteome</keyword>
<dbReference type="GO" id="GO:0005739">
    <property type="term" value="C:mitochondrion"/>
    <property type="evidence" value="ECO:0007669"/>
    <property type="project" value="TreeGrafter"/>
</dbReference>
<dbReference type="SUPFAM" id="SSF57667">
    <property type="entry name" value="beta-beta-alpha zinc fingers"/>
    <property type="match status" value="1"/>
</dbReference>
<dbReference type="Gene3D" id="1.10.20.140">
    <property type="match status" value="1"/>
</dbReference>
<dbReference type="Gene3D" id="3.40.50.300">
    <property type="entry name" value="P-loop containing nucleotide triphosphate hydrolases"/>
    <property type="match status" value="1"/>
</dbReference>
<feature type="compositionally biased region" description="Basic and acidic residues" evidence="8">
    <location>
        <begin position="141"/>
        <end position="154"/>
    </location>
</feature>
<evidence type="ECO:0000256" key="3">
    <source>
        <dbReference type="ARBA" id="ARBA00022741"/>
    </source>
</evidence>
<feature type="compositionally biased region" description="Polar residues" evidence="8">
    <location>
        <begin position="391"/>
        <end position="400"/>
    </location>
</feature>
<dbReference type="InterPro" id="IPR036236">
    <property type="entry name" value="Znf_C2H2_sf"/>
</dbReference>
<sequence>MQLYNGLPIITNKIPLEEQKGIPHHLLGEIPLSSIPWHVAEFKQRATTLIDEIRGRGKLPILVGGTHYYVDSILFNDAILDHVQDTESQEFPILDEPTDVLLAELRKVDPEMAERWHPNDRRKIRRSLEIYLQTGKPASSHYEEQELQRSKPAEDPASPSQPWENLLFWVFTQREALCERLDKRIDGMLQNGLLDEVRELAEHKQRMTAGGVDVDLTKGIWQAIGYKQLVPHVLSPPKDSQAREASEKAALDDMKTATRRYANYQNRWIRLKQLPRLQRCGETAINSLYVLDSTDVKLYNKRVIEPATSIVGQFLAGTPLPSAKDLSEVARDVLLKVGEPVVKETAKQRTCDLCKTVLVTEEAWERHIKSSGHRKQLKKSKRLALVPVESANDSVQQSDSAEVDIGDLFGQP</sequence>
<evidence type="ECO:0000259" key="9">
    <source>
        <dbReference type="SMART" id="SM00451"/>
    </source>
</evidence>
<dbReference type="Gene3D" id="3.30.160.60">
    <property type="entry name" value="Classic Zinc Finger"/>
    <property type="match status" value="1"/>
</dbReference>
<accession>A0A0A1TNJ8</accession>
<reference evidence="10 11" key="1">
    <citation type="journal article" date="2015" name="Genome Announc.">
        <title>Draft Genome Sequence and Gene Annotation of the Entomopathogenic Fungus Verticillium hemipterigenum.</title>
        <authorList>
            <person name="Horn F."/>
            <person name="Habel A."/>
            <person name="Scharf D.H."/>
            <person name="Dworschak J."/>
            <person name="Brakhage A.A."/>
            <person name="Guthke R."/>
            <person name="Hertweck C."/>
            <person name="Linde J."/>
        </authorList>
    </citation>
    <scope>NUCLEOTIDE SEQUENCE [LARGE SCALE GENOMIC DNA]</scope>
</reference>
<keyword evidence="6" id="KW-0819">tRNA processing</keyword>
<dbReference type="EC" id="2.5.1.75" evidence="6"/>
<organism evidence="10 11">
    <name type="scientific">[Torrubiella] hemipterigena</name>
    <dbReference type="NCBI Taxonomy" id="1531966"/>
    <lineage>
        <taxon>Eukaryota</taxon>
        <taxon>Fungi</taxon>
        <taxon>Dikarya</taxon>
        <taxon>Ascomycota</taxon>
        <taxon>Pezizomycotina</taxon>
        <taxon>Sordariomycetes</taxon>
        <taxon>Hypocreomycetidae</taxon>
        <taxon>Hypocreales</taxon>
        <taxon>Clavicipitaceae</taxon>
        <taxon>Clavicipitaceae incertae sedis</taxon>
        <taxon>'Torrubiella' clade</taxon>
    </lineage>
</organism>
<comment type="catalytic activity">
    <reaction evidence="6">
        <text>adenosine(37) in tRNA + dimethylallyl diphosphate = N(6)-dimethylallyladenosine(37) in tRNA + diphosphate</text>
        <dbReference type="Rhea" id="RHEA:26482"/>
        <dbReference type="Rhea" id="RHEA-COMP:10162"/>
        <dbReference type="Rhea" id="RHEA-COMP:10375"/>
        <dbReference type="ChEBI" id="CHEBI:33019"/>
        <dbReference type="ChEBI" id="CHEBI:57623"/>
        <dbReference type="ChEBI" id="CHEBI:74411"/>
        <dbReference type="ChEBI" id="CHEBI:74415"/>
        <dbReference type="EC" id="2.5.1.75"/>
    </reaction>
</comment>
<dbReference type="InterPro" id="IPR027417">
    <property type="entry name" value="P-loop_NTPase"/>
</dbReference>
<evidence type="ECO:0000256" key="4">
    <source>
        <dbReference type="ARBA" id="ARBA00022771"/>
    </source>
</evidence>
<comment type="similarity">
    <text evidence="1 7">Belongs to the IPP transferase family.</text>
</comment>
<keyword evidence="3 7" id="KW-0547">Nucleotide-binding</keyword>
<gene>
    <name evidence="10" type="ORF">VHEMI08640</name>
</gene>
<dbReference type="SMART" id="SM00451">
    <property type="entry name" value="ZnF_U1"/>
    <property type="match status" value="1"/>
</dbReference>
<evidence type="ECO:0000256" key="2">
    <source>
        <dbReference type="ARBA" id="ARBA00022679"/>
    </source>
</evidence>
<dbReference type="InterPro" id="IPR018022">
    <property type="entry name" value="IPT"/>
</dbReference>
<dbReference type="AlphaFoldDB" id="A0A0A1TNJ8"/>
<evidence type="ECO:0000256" key="6">
    <source>
        <dbReference type="RuleBase" id="RU003783"/>
    </source>
</evidence>
<proteinExistence type="inferred from homology"/>
<evidence type="ECO:0000313" key="10">
    <source>
        <dbReference type="EMBL" id="CEJ93020.1"/>
    </source>
</evidence>
<evidence type="ECO:0000313" key="11">
    <source>
        <dbReference type="Proteomes" id="UP000039046"/>
    </source>
</evidence>
<evidence type="ECO:0000256" key="8">
    <source>
        <dbReference type="SAM" id="MobiDB-lite"/>
    </source>
</evidence>
<feature type="domain" description="U1-type" evidence="9">
    <location>
        <begin position="346"/>
        <end position="380"/>
    </location>
</feature>
<keyword evidence="4" id="KW-0863">Zinc-finger</keyword>
<name>A0A0A1TNJ8_9HYPO</name>
<dbReference type="Proteomes" id="UP000039046">
    <property type="component" value="Unassembled WGS sequence"/>
</dbReference>
<keyword evidence="4" id="KW-0479">Metal-binding</keyword>
<dbReference type="GO" id="GO:0006400">
    <property type="term" value="P:tRNA modification"/>
    <property type="evidence" value="ECO:0007669"/>
    <property type="project" value="TreeGrafter"/>
</dbReference>
<dbReference type="OrthoDB" id="775260at2759"/>
<dbReference type="PANTHER" id="PTHR11088:SF89">
    <property type="entry name" value="TRNA DIMETHYLALLYLTRANSFERASE"/>
    <property type="match status" value="1"/>
</dbReference>
<dbReference type="STRING" id="1531966.A0A0A1TNJ8"/>
<feature type="region of interest" description="Disordered" evidence="8">
    <location>
        <begin position="390"/>
        <end position="412"/>
    </location>
</feature>